<feature type="transmembrane region" description="Helical" evidence="2">
    <location>
        <begin position="93"/>
        <end position="113"/>
    </location>
</feature>
<keyword evidence="2" id="KW-0812">Transmembrane</keyword>
<dbReference type="RefSeq" id="XP_062630351.1">
    <property type="nucleotide sequence ID" value="XM_062774367.1"/>
</dbReference>
<feature type="region of interest" description="Disordered" evidence="1">
    <location>
        <begin position="18"/>
        <end position="75"/>
    </location>
</feature>
<dbReference type="GeneID" id="87811015"/>
<keyword evidence="4" id="KW-1185">Reference proteome</keyword>
<protein>
    <submittedName>
        <fullName evidence="3">Uncharacterized protein</fullName>
    </submittedName>
</protein>
<feature type="compositionally biased region" description="Pro residues" evidence="1">
    <location>
        <begin position="25"/>
        <end position="41"/>
    </location>
</feature>
<dbReference type="Proteomes" id="UP000827549">
    <property type="component" value="Chromosome 6"/>
</dbReference>
<evidence type="ECO:0000256" key="2">
    <source>
        <dbReference type="SAM" id="Phobius"/>
    </source>
</evidence>
<dbReference type="AlphaFoldDB" id="A0AAF0YCR5"/>
<proteinExistence type="predicted"/>
<evidence type="ECO:0000313" key="4">
    <source>
        <dbReference type="Proteomes" id="UP000827549"/>
    </source>
</evidence>
<organism evidence="3 4">
    <name type="scientific">Vanrija pseudolonga</name>
    <dbReference type="NCBI Taxonomy" id="143232"/>
    <lineage>
        <taxon>Eukaryota</taxon>
        <taxon>Fungi</taxon>
        <taxon>Dikarya</taxon>
        <taxon>Basidiomycota</taxon>
        <taxon>Agaricomycotina</taxon>
        <taxon>Tremellomycetes</taxon>
        <taxon>Trichosporonales</taxon>
        <taxon>Trichosporonaceae</taxon>
        <taxon>Vanrija</taxon>
    </lineage>
</organism>
<feature type="compositionally biased region" description="Low complexity" evidence="1">
    <location>
        <begin position="42"/>
        <end position="66"/>
    </location>
</feature>
<keyword evidence="2" id="KW-0472">Membrane</keyword>
<keyword evidence="2" id="KW-1133">Transmembrane helix</keyword>
<dbReference type="EMBL" id="CP086719">
    <property type="protein sequence ID" value="WOO84325.1"/>
    <property type="molecule type" value="Genomic_DNA"/>
</dbReference>
<gene>
    <name evidence="3" type="ORF">LOC62_06G007844</name>
</gene>
<name>A0AAF0YCR5_9TREE</name>
<reference evidence="3" key="1">
    <citation type="submission" date="2023-10" db="EMBL/GenBank/DDBJ databases">
        <authorList>
            <person name="Noh H."/>
        </authorList>
    </citation>
    <scope>NUCLEOTIDE SEQUENCE</scope>
    <source>
        <strain evidence="3">DUCC4014</strain>
    </source>
</reference>
<evidence type="ECO:0000256" key="1">
    <source>
        <dbReference type="SAM" id="MobiDB-lite"/>
    </source>
</evidence>
<sequence length="174" mass="17645">MSLLNTVHAHMDSLGLPRVTHMFGTPPPSPGEPKTAPPPPAAASYPSSPYLSSPSPAPTAAARSPSPRLPAPVTATHAPTGLARFSTRLTTRWAILALCALALLTLVHFLLFIDGAPLAAGQAVPDADVRNFKAARLGQLGGAAKVAPNGWVGPMRGGLPIHARVGAPAAAGAQ</sequence>
<evidence type="ECO:0000313" key="3">
    <source>
        <dbReference type="EMBL" id="WOO84325.1"/>
    </source>
</evidence>
<accession>A0AAF0YCR5</accession>